<dbReference type="OrthoDB" id="5238236at2759"/>
<protein>
    <recommendedName>
        <fullName evidence="1">DUF6604 domain-containing protein</fullName>
    </recommendedName>
</protein>
<dbReference type="Proteomes" id="UP001056012">
    <property type="component" value="Chromosome 2"/>
</dbReference>
<proteinExistence type="predicted"/>
<dbReference type="VEuPathDB" id="FungiDB:yc1106_02120"/>
<organism evidence="2 3">
    <name type="scientific">Curvularia clavata</name>
    <dbReference type="NCBI Taxonomy" id="95742"/>
    <lineage>
        <taxon>Eukaryota</taxon>
        <taxon>Fungi</taxon>
        <taxon>Dikarya</taxon>
        <taxon>Ascomycota</taxon>
        <taxon>Pezizomycotina</taxon>
        <taxon>Dothideomycetes</taxon>
        <taxon>Pleosporomycetidae</taxon>
        <taxon>Pleosporales</taxon>
        <taxon>Pleosporineae</taxon>
        <taxon>Pleosporaceae</taxon>
        <taxon>Curvularia</taxon>
    </lineage>
</organism>
<sequence length="768" mass="87189">MPGLPKNLLSTYQKYKNHTDSIAQWLAITAKARGYTSPEEQRIWPKRKVKEWTPMAEFIAALTDPPVTIPTKLAALLDTTILLRESYSENIVGIAADAADEDSTNRHAFFLGILKKVRVVLSPLIMGAAAAAAAPKKANKTSVNSILNVFEHLELEEPSTAFEQAPDVPPASVPIYKAERPNNIEEDFFALHLLLCDFASLCTEVSHAWESYKQGGHDLIAASITTNTAVDLAHSMMEDSKSTFTKHGDEMNFAMFDVADALFWPAFVLLDAFSHMHKINPHPEMKPGFYGTYDPLSDRNTKKNREKFLEDKILLLEALSEFYLYCHTTKVGPLPVEDDLTRLLRSMFESKEVSLPLVFAATLFLDIHHILRDEVDRGFTRLTDATRFVIGDIQEEVKFHKDIEMETWPKQNDDAMQRFVQTVEFWVHQDQQRKIALQLNRTYHPKPFHFYRTHPWSCGLWKYWVLMQFHEFGIAFANAWGSVMSCAHLYNAVNGGKTQNMMWKDLDVVIGLQDPKTFFVGEAPTMPDECLKRFALAMGASAANLARSTRTRRGSVYSKKGPKGLKELGPMMQAFRSRICDASGPRNIRAEDVEKILHNSSWDFELDDDNNAQQAFKDIGDVPKETRETQLSVSKCVRLVRDLLHAEVIEISFDYFRLHRQCWRLLRAVKDHVHEDLIHIYGPDYMQRESQLPFVVSYVLMTSSRDQELGELLMPKLPGVQVTSKVQEGARYVLEGLIASGAGGLIVEQILQRALGLQIDFEDEDDGA</sequence>
<dbReference type="PANTHER" id="PTHR38795:SF1">
    <property type="entry name" value="DUF6604 DOMAIN-CONTAINING PROTEIN"/>
    <property type="match status" value="1"/>
</dbReference>
<evidence type="ECO:0000313" key="3">
    <source>
        <dbReference type="Proteomes" id="UP001056012"/>
    </source>
</evidence>
<feature type="domain" description="DUF6604" evidence="1">
    <location>
        <begin position="13"/>
        <end position="239"/>
    </location>
</feature>
<gene>
    <name evidence="2" type="ORF">yc1106_02120</name>
</gene>
<dbReference type="Pfam" id="PF20253">
    <property type="entry name" value="DUF6604"/>
    <property type="match status" value="1"/>
</dbReference>
<dbReference type="AlphaFoldDB" id="A0A9Q8Z291"/>
<reference evidence="2" key="1">
    <citation type="submission" date="2021-12" db="EMBL/GenBank/DDBJ databases">
        <title>Curvularia clavata genome.</title>
        <authorList>
            <person name="Cao Y."/>
        </authorList>
    </citation>
    <scope>NUCLEOTIDE SEQUENCE</scope>
    <source>
        <strain evidence="2">Yc1106</strain>
    </source>
</reference>
<dbReference type="PANTHER" id="PTHR38795">
    <property type="entry name" value="DUF6604 DOMAIN-CONTAINING PROTEIN"/>
    <property type="match status" value="1"/>
</dbReference>
<evidence type="ECO:0000259" key="1">
    <source>
        <dbReference type="Pfam" id="PF20253"/>
    </source>
</evidence>
<evidence type="ECO:0000313" key="2">
    <source>
        <dbReference type="EMBL" id="USP74846.1"/>
    </source>
</evidence>
<dbReference type="EMBL" id="CP089275">
    <property type="protein sequence ID" value="USP74846.1"/>
    <property type="molecule type" value="Genomic_DNA"/>
</dbReference>
<keyword evidence="3" id="KW-1185">Reference proteome</keyword>
<name>A0A9Q8Z291_CURCL</name>
<dbReference type="InterPro" id="IPR046539">
    <property type="entry name" value="DUF6604"/>
</dbReference>
<accession>A0A9Q8Z291</accession>